<proteinExistence type="inferred from homology"/>
<reference evidence="4" key="1">
    <citation type="submission" date="2017-05" db="EMBL/GenBank/DDBJ databases">
        <title>Dechlorination kinetics govern the competition between two new strains of the genus Sulfurospirillum.</title>
        <authorList>
            <person name="Buttet G.F."/>
            <person name="Murray A.M."/>
            <person name="Goris T."/>
            <person name="Burion M."/>
            <person name="Lin B."/>
            <person name="Rolle M."/>
            <person name="Maillard J."/>
        </authorList>
    </citation>
    <scope>NUCLEOTIDE SEQUENCE [LARGE SCALE GENOMIC DNA]</scope>
    <source>
        <strain evidence="4">SL2-1</strain>
    </source>
</reference>
<gene>
    <name evidence="3" type="ORF">Sdiek1_0635</name>
</gene>
<name>A0A1Y0HKA7_9BACT</name>
<dbReference type="SUPFAM" id="SSF69304">
    <property type="entry name" value="Tricorn protease N-terminal domain"/>
    <property type="match status" value="1"/>
</dbReference>
<feature type="signal peptide" evidence="2">
    <location>
        <begin position="1"/>
        <end position="19"/>
    </location>
</feature>
<evidence type="ECO:0000313" key="3">
    <source>
        <dbReference type="EMBL" id="ARU47804.1"/>
    </source>
</evidence>
<feature type="chain" id="PRO_5012756162" evidence="2">
    <location>
        <begin position="20"/>
        <end position="430"/>
    </location>
</feature>
<evidence type="ECO:0000256" key="2">
    <source>
        <dbReference type="SAM" id="SignalP"/>
    </source>
</evidence>
<dbReference type="NCBIfam" id="NF003124">
    <property type="entry name" value="PRK04043.1"/>
    <property type="match status" value="1"/>
</dbReference>
<dbReference type="KEGG" id="suls:Sdiek1_0635"/>
<protein>
    <submittedName>
        <fullName evidence="3">Protein TolB</fullName>
    </submittedName>
</protein>
<dbReference type="PANTHER" id="PTHR36842:SF1">
    <property type="entry name" value="PROTEIN TOLB"/>
    <property type="match status" value="1"/>
</dbReference>
<comment type="similarity">
    <text evidence="1">Belongs to the TolB family.</text>
</comment>
<dbReference type="Proteomes" id="UP000196005">
    <property type="component" value="Chromosome"/>
</dbReference>
<dbReference type="InterPro" id="IPR011659">
    <property type="entry name" value="WD40"/>
</dbReference>
<dbReference type="Gene3D" id="2.120.10.30">
    <property type="entry name" value="TolB, C-terminal domain"/>
    <property type="match status" value="1"/>
</dbReference>
<dbReference type="InterPro" id="IPR011042">
    <property type="entry name" value="6-blade_b-propeller_TolB-like"/>
</dbReference>
<organism evidence="3 4">
    <name type="scientific">Sulfurospirillum diekertiae</name>
    <dbReference type="NCBI Taxonomy" id="1854492"/>
    <lineage>
        <taxon>Bacteria</taxon>
        <taxon>Pseudomonadati</taxon>
        <taxon>Campylobacterota</taxon>
        <taxon>Epsilonproteobacteria</taxon>
        <taxon>Campylobacterales</taxon>
        <taxon>Sulfurospirillaceae</taxon>
        <taxon>Sulfurospirillum</taxon>
    </lineage>
</organism>
<evidence type="ECO:0000313" key="4">
    <source>
        <dbReference type="Proteomes" id="UP000196005"/>
    </source>
</evidence>
<dbReference type="PANTHER" id="PTHR36842">
    <property type="entry name" value="PROTEIN TOLB HOMOLOG"/>
    <property type="match status" value="1"/>
</dbReference>
<keyword evidence="2" id="KW-0732">Signal</keyword>
<dbReference type="EMBL" id="CP021416">
    <property type="protein sequence ID" value="ARU47804.1"/>
    <property type="molecule type" value="Genomic_DNA"/>
</dbReference>
<accession>A0A1Y0HKA7</accession>
<dbReference type="Pfam" id="PF07676">
    <property type="entry name" value="PD40"/>
    <property type="match status" value="1"/>
</dbReference>
<evidence type="ECO:0000256" key="1">
    <source>
        <dbReference type="ARBA" id="ARBA00009820"/>
    </source>
</evidence>
<keyword evidence="4" id="KW-1185">Reference proteome</keyword>
<dbReference type="AlphaFoldDB" id="A0A1Y0HKA7"/>
<dbReference type="Gene3D" id="3.40.50.10070">
    <property type="entry name" value="TolB, N-terminal domain"/>
    <property type="match status" value="1"/>
</dbReference>
<sequence>MIKKIVAFFFLTIFAYASDATVEIVKKIDVLPKIAVQDASPKNVDLEFRKSFFKLIAGDLRVSSHFNVLDEYLQSSYEGGPLENFLSDKKVDMILRFSLGQDFNTASANVKLINAKTGATTFEKSYSISDKKRNPFLAHKIVVDTNDQVGAPSVKWMEQSVLFARYTEAKKSEIVISDYTLSYQKLIVSGGLNVFPKWANTDQSAFFYTSYNGAEPTIFRYDLKDGSRKSIISSSGMLVCSDISKDGNKLLLTMAPKDHPDIYLFDLQSRKITKITDYSGINVNGNFIDNDKRIAFVSDRLGNPDIFAQGIYDKSFEKLVYHGKNKNSISTYDNYIVYSSREGDSEFGRNTFNLYLISTKTDYLRQLTASGENLYPRFSQDPDTIMFIKQFGNQSALGIIRLNANKTYQFPLKIGKLQSIDWCIFKKNVV</sequence>